<organism evidence="9 10">
    <name type="scientific">Zymoseptoria tritici ST99CH_1A5</name>
    <dbReference type="NCBI Taxonomy" id="1276529"/>
    <lineage>
        <taxon>Eukaryota</taxon>
        <taxon>Fungi</taxon>
        <taxon>Dikarya</taxon>
        <taxon>Ascomycota</taxon>
        <taxon>Pezizomycotina</taxon>
        <taxon>Dothideomycetes</taxon>
        <taxon>Dothideomycetidae</taxon>
        <taxon>Mycosphaerellales</taxon>
        <taxon>Mycosphaerellaceae</taxon>
        <taxon>Zymoseptoria</taxon>
    </lineage>
</organism>
<feature type="region of interest" description="Disordered" evidence="7">
    <location>
        <begin position="614"/>
        <end position="660"/>
    </location>
</feature>
<proteinExistence type="inferred from homology"/>
<comment type="subcellular location">
    <subcellularLocation>
        <location evidence="1">Cell membrane</location>
        <topology evidence="1">Multi-pass membrane protein</topology>
    </subcellularLocation>
</comment>
<evidence type="ECO:0000313" key="10">
    <source>
        <dbReference type="Proteomes" id="UP000215453"/>
    </source>
</evidence>
<dbReference type="PANTHER" id="PTHR33567">
    <property type="entry name" value="CHROMATE ION TRANSPORTER (EUROFUNG)"/>
    <property type="match status" value="1"/>
</dbReference>
<dbReference type="InterPro" id="IPR003370">
    <property type="entry name" value="Chromate_transpt"/>
</dbReference>
<comment type="similarity">
    <text evidence="2">Belongs to the chromate ion transporter (CHR) (TC 2.A.51) family.</text>
</comment>
<protein>
    <recommendedName>
        <fullName evidence="11">Chromate ion transporter</fullName>
    </recommendedName>
</protein>
<keyword evidence="3" id="KW-1003">Cell membrane</keyword>
<evidence type="ECO:0000313" key="9">
    <source>
        <dbReference type="EMBL" id="SMY29180.1"/>
    </source>
</evidence>
<dbReference type="GO" id="GO:0005886">
    <property type="term" value="C:plasma membrane"/>
    <property type="evidence" value="ECO:0007669"/>
    <property type="project" value="UniProtKB-SubCell"/>
</dbReference>
<evidence type="ECO:0000256" key="4">
    <source>
        <dbReference type="ARBA" id="ARBA00022692"/>
    </source>
</evidence>
<feature type="transmembrane region" description="Helical" evidence="8">
    <location>
        <begin position="472"/>
        <end position="505"/>
    </location>
</feature>
<dbReference type="PANTHER" id="PTHR33567:SF3">
    <property type="entry name" value="CHROMATE ION TRANSPORTER (EUROFUNG)"/>
    <property type="match status" value="1"/>
</dbReference>
<feature type="transmembrane region" description="Helical" evidence="8">
    <location>
        <begin position="327"/>
        <end position="349"/>
    </location>
</feature>
<feature type="transmembrane region" description="Helical" evidence="8">
    <location>
        <begin position="293"/>
        <end position="315"/>
    </location>
</feature>
<feature type="transmembrane region" description="Helical" evidence="8">
    <location>
        <begin position="432"/>
        <end position="452"/>
    </location>
</feature>
<reference evidence="9 10" key="1">
    <citation type="submission" date="2016-10" db="EMBL/GenBank/DDBJ databases">
        <authorList>
            <person name="Varghese N."/>
        </authorList>
    </citation>
    <scope>NUCLEOTIDE SEQUENCE [LARGE SCALE GENOMIC DNA]</scope>
</reference>
<sequence>MPSLLTRLRSSYKSTRSALLPTGDAISSIPLLDMLAHNWHLGLTCFGGPTVHFQIFQELFVEKYKWIDAATYQEMFALCQALSGPASTKMIYAINVLHYGLFVGIASFVLWSLPMAIAAFGLGLGVGNIGEELPAPVYALLSGLNSATVGIIALAAVQLSNKAITDTLTRCLVFLGATAGMLYNALWYYPVLMAAGGIVTVIFDLKLVQRAWRKLSPRQEAPPPEEVHHSAIEMGSIHHSAEPRASTSNLHARTSTIKTPTEPTDPAASVSHQSVLAEGISTPPTPALGSWKLATAIITAFFVSFITVMVCRGTFGGANRGFDLFSNLYLAGTIIFGGGPVVIPLLREYIVTPGFVSPRDFILGLAITQAFPGPNFNFAVYCGTLAVQGSRIPPVVGAMIGYVGIFLPGMWLHTGFIGLWSSVRKVQVVRALLRGIHASAVGLVFTAVYRIFQIGYLDGENQNGASLSRDPWWLVVVATSFVGGMHFGVSPPMAVGLGSVMGLVWFGVTKGLESMLDQKSKVFNSVARRLHRGLPPVKGEPNSKPALVEITISKGNYNSSLPISTQTPSHLTTSNLSFHPNPLFQLIHHLRLHRHTNMKPTLLFALSLASSRYSTQGGTHFRRHETRQRRRSRGSHSQRHIIREQCESRSEKPPQHRIGR</sequence>
<evidence type="ECO:0000256" key="8">
    <source>
        <dbReference type="SAM" id="Phobius"/>
    </source>
</evidence>
<feature type="compositionally biased region" description="Basic residues" evidence="7">
    <location>
        <begin position="620"/>
        <end position="640"/>
    </location>
</feature>
<keyword evidence="6 8" id="KW-0472">Membrane</keyword>
<feature type="compositionally biased region" description="Basic and acidic residues" evidence="7">
    <location>
        <begin position="641"/>
        <end position="654"/>
    </location>
</feature>
<keyword evidence="5 8" id="KW-1133">Transmembrane helix</keyword>
<evidence type="ECO:0000256" key="3">
    <source>
        <dbReference type="ARBA" id="ARBA00022475"/>
    </source>
</evidence>
<feature type="transmembrane region" description="Helical" evidence="8">
    <location>
        <begin position="135"/>
        <end position="155"/>
    </location>
</feature>
<dbReference type="Pfam" id="PF02417">
    <property type="entry name" value="Chromate_transp"/>
    <property type="match status" value="2"/>
</dbReference>
<feature type="transmembrane region" description="Helical" evidence="8">
    <location>
        <begin position="167"/>
        <end position="183"/>
    </location>
</feature>
<feature type="region of interest" description="Disordered" evidence="7">
    <location>
        <begin position="243"/>
        <end position="268"/>
    </location>
</feature>
<evidence type="ECO:0000256" key="6">
    <source>
        <dbReference type="ARBA" id="ARBA00023136"/>
    </source>
</evidence>
<evidence type="ECO:0000256" key="5">
    <source>
        <dbReference type="ARBA" id="ARBA00022989"/>
    </source>
</evidence>
<dbReference type="EMBL" id="LT882686">
    <property type="protein sequence ID" value="SMY29180.1"/>
    <property type="molecule type" value="Genomic_DNA"/>
</dbReference>
<gene>
    <name evidence="9" type="ORF">ZT1A5_G10627</name>
</gene>
<accession>A0A1Y6M0E8</accession>
<evidence type="ECO:0008006" key="11">
    <source>
        <dbReference type="Google" id="ProtNLM"/>
    </source>
</evidence>
<feature type="transmembrane region" description="Helical" evidence="8">
    <location>
        <begin position="399"/>
        <end position="420"/>
    </location>
</feature>
<feature type="compositionally biased region" description="Polar residues" evidence="7">
    <location>
        <begin position="245"/>
        <end position="262"/>
    </location>
</feature>
<name>A0A1Y6M0E8_ZYMTR</name>
<feature type="transmembrane region" description="Helical" evidence="8">
    <location>
        <begin position="99"/>
        <end position="123"/>
    </location>
</feature>
<evidence type="ECO:0000256" key="7">
    <source>
        <dbReference type="SAM" id="MobiDB-lite"/>
    </source>
</evidence>
<dbReference type="GO" id="GO:0015109">
    <property type="term" value="F:chromate transmembrane transporter activity"/>
    <property type="evidence" value="ECO:0007669"/>
    <property type="project" value="InterPro"/>
</dbReference>
<keyword evidence="4 8" id="KW-0812">Transmembrane</keyword>
<evidence type="ECO:0000256" key="1">
    <source>
        <dbReference type="ARBA" id="ARBA00004651"/>
    </source>
</evidence>
<evidence type="ECO:0000256" key="2">
    <source>
        <dbReference type="ARBA" id="ARBA00005262"/>
    </source>
</evidence>
<dbReference type="AlphaFoldDB" id="A0A1Y6M0E8"/>
<dbReference type="Proteomes" id="UP000215453">
    <property type="component" value="Chromosome 11"/>
</dbReference>